<evidence type="ECO:0000313" key="9">
    <source>
        <dbReference type="Proteomes" id="UP000526083"/>
    </source>
</evidence>
<dbReference type="InterPro" id="IPR036890">
    <property type="entry name" value="HATPase_C_sf"/>
</dbReference>
<dbReference type="EMBL" id="JACGWY010000001">
    <property type="protein sequence ID" value="MBA8815685.1"/>
    <property type="molecule type" value="Genomic_DNA"/>
</dbReference>
<evidence type="ECO:0000259" key="7">
    <source>
        <dbReference type="PROSITE" id="PS50109"/>
    </source>
</evidence>
<accession>A0A7W3PKN8</accession>
<keyword evidence="9" id="KW-1185">Reference proteome</keyword>
<dbReference type="InterPro" id="IPR003594">
    <property type="entry name" value="HATPase_dom"/>
</dbReference>
<dbReference type="EC" id="2.7.13.3" evidence="2"/>
<keyword evidence="6" id="KW-0067">ATP-binding</keyword>
<feature type="domain" description="Histidine kinase" evidence="7">
    <location>
        <begin position="420"/>
        <end position="643"/>
    </location>
</feature>
<dbReference type="GO" id="GO:0000155">
    <property type="term" value="F:phosphorelay sensor kinase activity"/>
    <property type="evidence" value="ECO:0007669"/>
    <property type="project" value="TreeGrafter"/>
</dbReference>
<dbReference type="AlphaFoldDB" id="A0A7W3PKN8"/>
<name>A0A7W3PKN8_9MICO</name>
<dbReference type="InterPro" id="IPR005467">
    <property type="entry name" value="His_kinase_dom"/>
</dbReference>
<dbReference type="SUPFAM" id="SSF55874">
    <property type="entry name" value="ATPase domain of HSP90 chaperone/DNA topoisomerase II/histidine kinase"/>
    <property type="match status" value="1"/>
</dbReference>
<proteinExistence type="predicted"/>
<dbReference type="Proteomes" id="UP000526083">
    <property type="component" value="Unassembled WGS sequence"/>
</dbReference>
<keyword evidence="5 8" id="KW-0418">Kinase</keyword>
<keyword evidence="4" id="KW-0547">Nucleotide-binding</keyword>
<dbReference type="InterPro" id="IPR050980">
    <property type="entry name" value="2C_sensor_his_kinase"/>
</dbReference>
<dbReference type="GO" id="GO:0005524">
    <property type="term" value="F:ATP binding"/>
    <property type="evidence" value="ECO:0007669"/>
    <property type="project" value="UniProtKB-KW"/>
</dbReference>
<comment type="caution">
    <text evidence="8">The sequence shown here is derived from an EMBL/GenBank/DDBJ whole genome shotgun (WGS) entry which is preliminary data.</text>
</comment>
<evidence type="ECO:0000256" key="4">
    <source>
        <dbReference type="ARBA" id="ARBA00022741"/>
    </source>
</evidence>
<dbReference type="RefSeq" id="WP_341780039.1">
    <property type="nucleotide sequence ID" value="NZ_JAAOZB010000002.1"/>
</dbReference>
<dbReference type="PANTHER" id="PTHR44936">
    <property type="entry name" value="SENSOR PROTEIN CREC"/>
    <property type="match status" value="1"/>
</dbReference>
<reference evidence="8 9" key="1">
    <citation type="submission" date="2020-07" db="EMBL/GenBank/DDBJ databases">
        <title>Sequencing the genomes of 1000 actinobacteria strains.</title>
        <authorList>
            <person name="Klenk H.-P."/>
        </authorList>
    </citation>
    <scope>NUCLEOTIDE SEQUENCE [LARGE SCALE GENOMIC DNA]</scope>
    <source>
        <strain evidence="8 9">DSM 27576</strain>
    </source>
</reference>
<comment type="catalytic activity">
    <reaction evidence="1">
        <text>ATP + protein L-histidine = ADP + protein N-phospho-L-histidine.</text>
        <dbReference type="EC" id="2.7.13.3"/>
    </reaction>
</comment>
<evidence type="ECO:0000313" key="8">
    <source>
        <dbReference type="EMBL" id="MBA8815685.1"/>
    </source>
</evidence>
<protein>
    <recommendedName>
        <fullName evidence="2">histidine kinase</fullName>
        <ecNumber evidence="2">2.7.13.3</ecNumber>
    </recommendedName>
</protein>
<dbReference type="PANTHER" id="PTHR44936:SF10">
    <property type="entry name" value="SENSOR PROTEIN RSTB"/>
    <property type="match status" value="1"/>
</dbReference>
<dbReference type="GO" id="GO:0005886">
    <property type="term" value="C:plasma membrane"/>
    <property type="evidence" value="ECO:0007669"/>
    <property type="project" value="TreeGrafter"/>
</dbReference>
<evidence type="ECO:0000256" key="5">
    <source>
        <dbReference type="ARBA" id="ARBA00022777"/>
    </source>
</evidence>
<keyword evidence="3" id="KW-0808">Transferase</keyword>
<dbReference type="Gene3D" id="3.30.565.10">
    <property type="entry name" value="Histidine kinase-like ATPase, C-terminal domain"/>
    <property type="match status" value="1"/>
</dbReference>
<evidence type="ECO:0000256" key="6">
    <source>
        <dbReference type="ARBA" id="ARBA00022840"/>
    </source>
</evidence>
<dbReference type="Pfam" id="PF02518">
    <property type="entry name" value="HATPase_c"/>
    <property type="match status" value="1"/>
</dbReference>
<dbReference type="SMART" id="SM00387">
    <property type="entry name" value="HATPase_c"/>
    <property type="match status" value="1"/>
</dbReference>
<organism evidence="8 9">
    <name type="scientific">Microbacterium halimionae</name>
    <dbReference type="NCBI Taxonomy" id="1526413"/>
    <lineage>
        <taxon>Bacteria</taxon>
        <taxon>Bacillati</taxon>
        <taxon>Actinomycetota</taxon>
        <taxon>Actinomycetes</taxon>
        <taxon>Micrococcales</taxon>
        <taxon>Microbacteriaceae</taxon>
        <taxon>Microbacterium</taxon>
    </lineage>
</organism>
<sequence>MTDPADVGGPLSKPIVAHVDWDAAVNEGELTSVKVEVNSPSSLPDFPASKQHGTVVSISELSDEWGAQEFTRLAREIWALRPPFDDETGTGMRIALRTGSDLIDASFREQMTAILDIWTARVTGRLLPVGRSVGHDGVLPPRLPAPFEDGEGDSTVAAGAKRRPDRILRVDVEIQGGSKRTVHYLVPASAISKVRFDIRIFSLQNRQPHNISVNDARDYLHRFGGVNLFDSGFRLPYYGVDQDWLEAERDHGRRLDRSRLVPDALQVKKGLLDLPANARIYGVVQISTAEEAKYAGGKGATNDALSIQVSRDRLTDNAAYQQLRVLVRAGLDLYAMERARAKLLDVTKLREQRQRTPSESLGALAASVELVRDELPPDSYETLRYAVDEASSAIKLAEASSSAYASLLGALATAGSTSLAYEHEISKQVAALHDLSVDLTEVAQSLHGAEAGRVRNAVERMEEWQERIAGIRAVFGPLLSKESRDTVQRYRARPTVRKVVREMQPLASGIEVDVTGIPNDLMFPAATLPAWTSILQNVFLNAYNALSDTADPVISVVGSRGKTRSKLLVLDNGVGVDPEASENLWEPFHRELMLAPEKEAAGLGGMGLGLTIVRMIADEVGVKAQFVTPPTGFNTALQLDWREPRDDR</sequence>
<evidence type="ECO:0000256" key="1">
    <source>
        <dbReference type="ARBA" id="ARBA00000085"/>
    </source>
</evidence>
<evidence type="ECO:0000256" key="2">
    <source>
        <dbReference type="ARBA" id="ARBA00012438"/>
    </source>
</evidence>
<gene>
    <name evidence="8" type="ORF">FHX48_000737</name>
</gene>
<dbReference type="PROSITE" id="PS50109">
    <property type="entry name" value="HIS_KIN"/>
    <property type="match status" value="1"/>
</dbReference>
<evidence type="ECO:0000256" key="3">
    <source>
        <dbReference type="ARBA" id="ARBA00022679"/>
    </source>
</evidence>